<dbReference type="EMBL" id="MUXE01000001">
    <property type="protein sequence ID" value="PUE66578.1"/>
    <property type="molecule type" value="Genomic_DNA"/>
</dbReference>
<dbReference type="SUPFAM" id="SSF52540">
    <property type="entry name" value="P-loop containing nucleoside triphosphate hydrolases"/>
    <property type="match status" value="1"/>
</dbReference>
<dbReference type="Proteomes" id="UP000251135">
    <property type="component" value="Unassembled WGS sequence"/>
</dbReference>
<comment type="caution">
    <text evidence="1">The sequence shown here is derived from an EMBL/GenBank/DDBJ whole genome shotgun (WGS) entry which is preliminary data.</text>
</comment>
<dbReference type="OrthoDB" id="8434746at2"/>
<proteinExistence type="predicted"/>
<reference evidence="1 2" key="1">
    <citation type="submission" date="2017-02" db="EMBL/GenBank/DDBJ databases">
        <title>Arcobacter caeni sp. nov, a new Arcobacter species isolated from reclaimed water.</title>
        <authorList>
            <person name="Figueras M.J."/>
            <person name="Perez-Cataluna A."/>
            <person name="Salas-Masso N."/>
        </authorList>
    </citation>
    <scope>NUCLEOTIDE SEQUENCE [LARGE SCALE GENOMIC DNA]</scope>
    <source>
        <strain evidence="1 2">RW17-10</strain>
    </source>
</reference>
<evidence type="ECO:0000313" key="1">
    <source>
        <dbReference type="EMBL" id="PUE66578.1"/>
    </source>
</evidence>
<evidence type="ECO:0000313" key="2">
    <source>
        <dbReference type="Proteomes" id="UP000251135"/>
    </source>
</evidence>
<protein>
    <recommendedName>
        <fullName evidence="3">KAP NTPase domain-containing protein</fullName>
    </recommendedName>
</protein>
<dbReference type="InterPro" id="IPR027417">
    <property type="entry name" value="P-loop_NTPase"/>
</dbReference>
<organism evidence="1 2">
    <name type="scientific">Arcobacter caeni</name>
    <dbReference type="NCBI Taxonomy" id="1912877"/>
    <lineage>
        <taxon>Bacteria</taxon>
        <taxon>Pseudomonadati</taxon>
        <taxon>Campylobacterota</taxon>
        <taxon>Epsilonproteobacteria</taxon>
        <taxon>Campylobacterales</taxon>
        <taxon>Arcobacteraceae</taxon>
        <taxon>Arcobacter</taxon>
    </lineage>
</organism>
<name>A0A363D5F4_9BACT</name>
<gene>
    <name evidence="1" type="ORF">B0174_00575</name>
</gene>
<evidence type="ECO:0008006" key="3">
    <source>
        <dbReference type="Google" id="ProtNLM"/>
    </source>
</evidence>
<dbReference type="AlphaFoldDB" id="A0A363D5F4"/>
<sequence length="864" mass="102137">MNEIIININEANKAQKYQNENELFQIDAFKRVSEILKEHKVGRDTNDITDCRFHDTIFIDGDRGVGKTAFMVNIENYYKNIAKIEKPNYIFLKPVDPTLLEHTEKFLGVIFGKIVEMVSKRLKNNCLDEDDYYLDSNCDRKYKNEKPAKNCIDEYYKALENLSKSLSSVSSLENKQDVGIEEIASYKSSQKLEQYAHEFFQIVSTMFGVNAIVMLIDDVDMAFDKGFDVLEVVRKYLASPFLIPIVAGDMKLYREIVETRFKEKIQFFKDVKYLKDLNSDLKNSDEYKEKIKLVDNLVEQYLHKVFPSEYHIKLKDIFAILKLNTVKIEIKGNQIPYEDLKDFEIRVINWGINQKEFTHQVFTNNTRDFVQYLYHKKVIFEKIFDKDYNKNSYEEKNEKKSYTIITNRFDDLIKKKIIDNPAEHQKTLKLTADFYRYANDTDKKRLSLLLDNDVEAFIFSKDNNLGYSIHKALKGNFFLNEKYPYNKIDKEIVRDKLYLPKKEFLKELEDKTSNEYLALYLMLHDNYYSNTTNKILMITGKFVEAMICIIDKTITVEDRKEKINVLNYGIPFLAGINKNKYLDGVSKDEYEEEKDKNSTLSNNDYSNFINSFNEIMDLKFTSVFLYEMLKKYINNLNIFKVANYSKSYESIEAQPNPIIMLSPLYDYVQRVSYIFLNSIASFESRENISTENIAVDGRIENIKTHSKVFINNIQKLKEGTLTNFIYQKLNEIVFKEKLDEILKKIISDNTPKTTIKKEKENKYKSSIKKLNNLYNTPYSKYFKNDSYQEGIKAENCYKDYLQKIMDIFNQQNLENKKISQELLSDENRKYHKVFSLILEDMNEINLRFSDDELVKNYQNLIFNA</sequence>
<keyword evidence="2" id="KW-1185">Reference proteome</keyword>
<accession>A0A363D5F4</accession>
<dbReference type="RefSeq" id="WP_108557691.1">
    <property type="nucleotide sequence ID" value="NZ_MUXE01000001.1"/>
</dbReference>